<accession>E3ZPB8</accession>
<organism evidence="1">
    <name type="scientific">Listeria seeligeri FSL N1-067</name>
    <dbReference type="NCBI Taxonomy" id="702453"/>
    <lineage>
        <taxon>Bacteria</taxon>
        <taxon>Bacillati</taxon>
        <taxon>Bacillota</taxon>
        <taxon>Bacilli</taxon>
        <taxon>Bacillales</taxon>
        <taxon>Listeriaceae</taxon>
        <taxon>Listeria</taxon>
    </lineage>
</organism>
<dbReference type="HOGENOM" id="CLU_2880519_0_0_9"/>
<name>E3ZPB8_LISSE</name>
<protein>
    <submittedName>
        <fullName evidence="1">Outer membrane protein X</fullName>
    </submittedName>
</protein>
<comment type="caution">
    <text evidence="1">The sequence shown here is derived from an EMBL/GenBank/DDBJ whole genome shotgun (WGS) entry which is preliminary data.</text>
</comment>
<dbReference type="PATRIC" id="fig|702453.3.peg.1047"/>
<proteinExistence type="predicted"/>
<evidence type="ECO:0000313" key="1">
    <source>
        <dbReference type="EMBL" id="EFS00528.1"/>
    </source>
</evidence>
<gene>
    <name evidence="1" type="ORF">NT03LS_1298</name>
</gene>
<sequence>MKFFMSDGDYEVVWREKADMKVLRVVGSFYWVYKDNRSGGIFIKLSSKKKDELTLSDVWREEI</sequence>
<dbReference type="Proteomes" id="UP000004302">
    <property type="component" value="Chromosome"/>
</dbReference>
<reference evidence="1" key="1">
    <citation type="journal article" date="2010" name="Microbiol. Resour. Announc.">
        <title>Comparative genomics of the bacterial genus Listeria: Genome evolution is characterized by limited gene acquisition and limited gene loss.</title>
        <authorList>
            <person name="den Bakker H.C."/>
            <person name="Cummings C.A."/>
            <person name="Ferreira V."/>
            <person name="Vatta P."/>
            <person name="Orsi R.H."/>
            <person name="Degoricija L."/>
            <person name="Barker M."/>
            <person name="Petrauskene O."/>
            <person name="Furtado M.R."/>
            <person name="Wiedmann M."/>
        </authorList>
    </citation>
    <scope>NUCLEOTIDE SEQUENCE [LARGE SCALE GENOMIC DNA]</scope>
    <source>
        <strain evidence="1">FSL N1-067</strain>
    </source>
</reference>
<dbReference type="EMBL" id="ADXJ01000530">
    <property type="protein sequence ID" value="EFS00528.1"/>
    <property type="molecule type" value="Genomic_DNA"/>
</dbReference>
<dbReference type="AlphaFoldDB" id="E3ZPB8"/>